<gene>
    <name evidence="2" type="ORF">NDU88_003187</name>
</gene>
<feature type="region of interest" description="Disordered" evidence="1">
    <location>
        <begin position="1"/>
        <end position="26"/>
    </location>
</feature>
<feature type="compositionally biased region" description="Basic and acidic residues" evidence="1">
    <location>
        <begin position="173"/>
        <end position="188"/>
    </location>
</feature>
<organism evidence="2 3">
    <name type="scientific">Pleurodeles waltl</name>
    <name type="common">Iberian ribbed newt</name>
    <dbReference type="NCBI Taxonomy" id="8319"/>
    <lineage>
        <taxon>Eukaryota</taxon>
        <taxon>Metazoa</taxon>
        <taxon>Chordata</taxon>
        <taxon>Craniata</taxon>
        <taxon>Vertebrata</taxon>
        <taxon>Euteleostomi</taxon>
        <taxon>Amphibia</taxon>
        <taxon>Batrachia</taxon>
        <taxon>Caudata</taxon>
        <taxon>Salamandroidea</taxon>
        <taxon>Salamandridae</taxon>
        <taxon>Pleurodelinae</taxon>
        <taxon>Pleurodeles</taxon>
    </lineage>
</organism>
<name>A0AAV7SET1_PLEWA</name>
<evidence type="ECO:0000313" key="3">
    <source>
        <dbReference type="Proteomes" id="UP001066276"/>
    </source>
</evidence>
<feature type="compositionally biased region" description="Basic and acidic residues" evidence="1">
    <location>
        <begin position="137"/>
        <end position="165"/>
    </location>
</feature>
<evidence type="ECO:0000313" key="2">
    <source>
        <dbReference type="EMBL" id="KAJ1162720.1"/>
    </source>
</evidence>
<dbReference type="Proteomes" id="UP001066276">
    <property type="component" value="Chromosome 4_2"/>
</dbReference>
<feature type="compositionally biased region" description="Basic and acidic residues" evidence="1">
    <location>
        <begin position="66"/>
        <end position="77"/>
    </location>
</feature>
<comment type="caution">
    <text evidence="2">The sequence shown here is derived from an EMBL/GenBank/DDBJ whole genome shotgun (WGS) entry which is preliminary data.</text>
</comment>
<dbReference type="AlphaFoldDB" id="A0AAV7SET1"/>
<reference evidence="2" key="1">
    <citation type="journal article" date="2022" name="bioRxiv">
        <title>Sequencing and chromosome-scale assembly of the giantPleurodeles waltlgenome.</title>
        <authorList>
            <person name="Brown T."/>
            <person name="Elewa A."/>
            <person name="Iarovenko S."/>
            <person name="Subramanian E."/>
            <person name="Araus A.J."/>
            <person name="Petzold A."/>
            <person name="Susuki M."/>
            <person name="Suzuki K.-i.T."/>
            <person name="Hayashi T."/>
            <person name="Toyoda A."/>
            <person name="Oliveira C."/>
            <person name="Osipova E."/>
            <person name="Leigh N.D."/>
            <person name="Simon A."/>
            <person name="Yun M.H."/>
        </authorList>
    </citation>
    <scope>NUCLEOTIDE SEQUENCE</scope>
    <source>
        <strain evidence="2">20211129_DDA</strain>
        <tissue evidence="2">Liver</tissue>
    </source>
</reference>
<accession>A0AAV7SET1</accession>
<dbReference type="EMBL" id="JANPWB010000008">
    <property type="protein sequence ID" value="KAJ1162720.1"/>
    <property type="molecule type" value="Genomic_DNA"/>
</dbReference>
<feature type="region of interest" description="Disordered" evidence="1">
    <location>
        <begin position="41"/>
        <end position="188"/>
    </location>
</feature>
<proteinExistence type="predicted"/>
<protein>
    <submittedName>
        <fullName evidence="2">Uncharacterized protein</fullName>
    </submittedName>
</protein>
<keyword evidence="3" id="KW-1185">Reference proteome</keyword>
<evidence type="ECO:0000256" key="1">
    <source>
        <dbReference type="SAM" id="MobiDB-lite"/>
    </source>
</evidence>
<sequence length="188" mass="20967">MWIPNPEVLQAGTNPLQLPGDGGQKQPLRATAWIKKEEGGVSGVDGEFKEEEEKTEMGKLTAATRTQEKAKLEEEAAVRGAAGADWREPFLEADTGDPKTTSSTKDTTEVQEAVRPNSGHVLGRAWPLQLHRPSGQEGKRREKRKDIQVKQRKGQKTDSDIEAEKKRKRQGKSRTDRREGKGEPFTKQ</sequence>